<dbReference type="AlphaFoldDB" id="A0A844QII7"/>
<sequence length="499" mass="52147">MRQSTETVFVDTSLGRIAGLRRDGVCRFRGVPFAEAPVGALRFCPPRRKTPWTGTLEAFEPGVIAPQLASRLLAVMGDFTRRQSEDCLRLDIVTPGVDDARRPVVVWLHGGGFSSGAGGLDWYDGGLLAGEGDVVVVGVNYRLGALGYLVAPGISDGNLGLLDQALALRVVRDIVAGFGGDPDNITLMGQSAGGNSIAALFAGGHPMKGVRRAIMQSAALGMRPQDSVRARALGADFVSELGGDPDKPDETRVKLAELPVSAILGAQAAVARRHARFGDTAPPFQLVQASAGLSDTIAFDHAAADAMTGIDVLIGVTADEADAFFALDPRAGELDASAVAELVGELYGPRGVGALDLMARRNGDIAPGALLSAVVTQDVFVEPAIAFACRRAADGGKAYVYEFGWHPAGSPLGACHCLELPFVFGPAQAWGDAPMLAGADPVEIAELSATMRAAWLNFVRTGDPAAAKLPTWPIFTAGRKNAMRLDRRSAIRDLAGDPC</sequence>
<dbReference type="PRINTS" id="PR00878">
    <property type="entry name" value="CHOLNESTRASE"/>
</dbReference>
<name>A0A844QII7_9HYPH</name>
<evidence type="ECO:0000256" key="4">
    <source>
        <dbReference type="PIRSR" id="PIRSR600997-1"/>
    </source>
</evidence>
<organism evidence="7 8">
    <name type="scientific">Nitratireductor arenosus</name>
    <dbReference type="NCBI Taxonomy" id="2682096"/>
    <lineage>
        <taxon>Bacteria</taxon>
        <taxon>Pseudomonadati</taxon>
        <taxon>Pseudomonadota</taxon>
        <taxon>Alphaproteobacteria</taxon>
        <taxon>Hyphomicrobiales</taxon>
        <taxon>Phyllobacteriaceae</taxon>
        <taxon>Nitratireductor</taxon>
    </lineage>
</organism>
<dbReference type="InterPro" id="IPR019826">
    <property type="entry name" value="Carboxylesterase_B_AS"/>
</dbReference>
<dbReference type="Proteomes" id="UP000463224">
    <property type="component" value="Unassembled WGS sequence"/>
</dbReference>
<dbReference type="EMBL" id="WPHG01000004">
    <property type="protein sequence ID" value="MVA99007.1"/>
    <property type="molecule type" value="Genomic_DNA"/>
</dbReference>
<evidence type="ECO:0000256" key="3">
    <source>
        <dbReference type="ARBA" id="ARBA00023157"/>
    </source>
</evidence>
<dbReference type="PANTHER" id="PTHR43918:SF4">
    <property type="entry name" value="CARBOXYLIC ESTER HYDROLASE"/>
    <property type="match status" value="1"/>
</dbReference>
<dbReference type="InterPro" id="IPR029058">
    <property type="entry name" value="AB_hydrolase_fold"/>
</dbReference>
<proteinExistence type="inferred from homology"/>
<evidence type="ECO:0000313" key="8">
    <source>
        <dbReference type="Proteomes" id="UP000463224"/>
    </source>
</evidence>
<dbReference type="Gene3D" id="3.40.50.1820">
    <property type="entry name" value="alpha/beta hydrolase"/>
    <property type="match status" value="1"/>
</dbReference>
<dbReference type="EC" id="3.1.1.-" evidence="5"/>
<evidence type="ECO:0000256" key="5">
    <source>
        <dbReference type="RuleBase" id="RU361235"/>
    </source>
</evidence>
<dbReference type="GO" id="GO:0004104">
    <property type="term" value="F:cholinesterase activity"/>
    <property type="evidence" value="ECO:0007669"/>
    <property type="project" value="InterPro"/>
</dbReference>
<keyword evidence="2 5" id="KW-0378">Hydrolase</keyword>
<dbReference type="InterPro" id="IPR002018">
    <property type="entry name" value="CarbesteraseB"/>
</dbReference>
<dbReference type="SUPFAM" id="SSF53474">
    <property type="entry name" value="alpha/beta-Hydrolases"/>
    <property type="match status" value="1"/>
</dbReference>
<feature type="active site" description="Charge relay system" evidence="4">
    <location>
        <position position="416"/>
    </location>
</feature>
<gene>
    <name evidence="7" type="ORF">GN330_17300</name>
</gene>
<dbReference type="PANTHER" id="PTHR43918">
    <property type="entry name" value="ACETYLCHOLINESTERASE"/>
    <property type="match status" value="1"/>
</dbReference>
<protein>
    <recommendedName>
        <fullName evidence="5">Carboxylic ester hydrolase</fullName>
        <ecNumber evidence="5">3.1.1.-</ecNumber>
    </recommendedName>
</protein>
<keyword evidence="3" id="KW-1015">Disulfide bond</keyword>
<feature type="active site" description="Charge relay system" evidence="4">
    <location>
        <position position="320"/>
    </location>
</feature>
<reference evidence="7 8" key="1">
    <citation type="submission" date="2019-12" db="EMBL/GenBank/DDBJ databases">
        <title>Nitratireductor arenosus sp. nov., Isolated from sea sand, Jeju island, South Korea.</title>
        <authorList>
            <person name="Kim W."/>
        </authorList>
    </citation>
    <scope>NUCLEOTIDE SEQUENCE [LARGE SCALE GENOMIC DNA]</scope>
    <source>
        <strain evidence="7 8">CAU 1489</strain>
    </source>
</reference>
<dbReference type="InterPro" id="IPR050654">
    <property type="entry name" value="AChE-related_enzymes"/>
</dbReference>
<feature type="active site" description="Acyl-ester intermediate" evidence="4">
    <location>
        <position position="191"/>
    </location>
</feature>
<evidence type="ECO:0000256" key="2">
    <source>
        <dbReference type="ARBA" id="ARBA00022801"/>
    </source>
</evidence>
<keyword evidence="8" id="KW-1185">Reference proteome</keyword>
<evidence type="ECO:0000313" key="7">
    <source>
        <dbReference type="EMBL" id="MVA99007.1"/>
    </source>
</evidence>
<feature type="domain" description="Carboxylesterase type B" evidence="6">
    <location>
        <begin position="9"/>
        <end position="489"/>
    </location>
</feature>
<dbReference type="RefSeq" id="WP_156713972.1">
    <property type="nucleotide sequence ID" value="NZ_WPHG01000004.1"/>
</dbReference>
<dbReference type="PROSITE" id="PS00122">
    <property type="entry name" value="CARBOXYLESTERASE_B_1"/>
    <property type="match status" value="1"/>
</dbReference>
<dbReference type="InterPro" id="IPR000997">
    <property type="entry name" value="Cholinesterase"/>
</dbReference>
<evidence type="ECO:0000259" key="6">
    <source>
        <dbReference type="Pfam" id="PF00135"/>
    </source>
</evidence>
<comment type="caution">
    <text evidence="7">The sequence shown here is derived from an EMBL/GenBank/DDBJ whole genome shotgun (WGS) entry which is preliminary data.</text>
</comment>
<dbReference type="Pfam" id="PF00135">
    <property type="entry name" value="COesterase"/>
    <property type="match status" value="1"/>
</dbReference>
<evidence type="ECO:0000256" key="1">
    <source>
        <dbReference type="ARBA" id="ARBA00005964"/>
    </source>
</evidence>
<accession>A0A844QII7</accession>
<comment type="similarity">
    <text evidence="1 5">Belongs to the type-B carboxylesterase/lipase family.</text>
</comment>